<evidence type="ECO:0000313" key="2">
    <source>
        <dbReference type="EMBL" id="GAV85349.1"/>
    </source>
</evidence>
<protein>
    <submittedName>
        <fullName evidence="2">Dimer_Tnp_hAT domain-containing protein</fullName>
    </submittedName>
</protein>
<sequence>LWCDSYATHCSDLQKLAIRVSLTCSSTCCERNWSTFDHVHLKKRNRLEQQRLNALVFVKDSLNLEMRHLKRQENGDSYDPIYLSNMESNVEWIKEKEDPSLPVDDSLIHEYLELVKEASSIKQK</sequence>
<dbReference type="InterPro" id="IPR008906">
    <property type="entry name" value="HATC_C_dom"/>
</dbReference>
<name>A0A1Q3CYR0_CEPFO</name>
<gene>
    <name evidence="2" type="ORF">CFOL_v3_28787</name>
</gene>
<feature type="non-terminal residue" evidence="2">
    <location>
        <position position="1"/>
    </location>
</feature>
<accession>A0A1Q3CYR0</accession>
<organism evidence="2 3">
    <name type="scientific">Cephalotus follicularis</name>
    <name type="common">Albany pitcher plant</name>
    <dbReference type="NCBI Taxonomy" id="3775"/>
    <lineage>
        <taxon>Eukaryota</taxon>
        <taxon>Viridiplantae</taxon>
        <taxon>Streptophyta</taxon>
        <taxon>Embryophyta</taxon>
        <taxon>Tracheophyta</taxon>
        <taxon>Spermatophyta</taxon>
        <taxon>Magnoliopsida</taxon>
        <taxon>eudicotyledons</taxon>
        <taxon>Gunneridae</taxon>
        <taxon>Pentapetalae</taxon>
        <taxon>rosids</taxon>
        <taxon>fabids</taxon>
        <taxon>Oxalidales</taxon>
        <taxon>Cephalotaceae</taxon>
        <taxon>Cephalotus</taxon>
    </lineage>
</organism>
<reference evidence="3" key="1">
    <citation type="submission" date="2016-04" db="EMBL/GenBank/DDBJ databases">
        <title>Cephalotus genome sequencing.</title>
        <authorList>
            <person name="Fukushima K."/>
            <person name="Hasebe M."/>
            <person name="Fang X."/>
        </authorList>
    </citation>
    <scope>NUCLEOTIDE SEQUENCE [LARGE SCALE GENOMIC DNA]</scope>
    <source>
        <strain evidence="3">cv. St1</strain>
    </source>
</reference>
<feature type="domain" description="HAT C-terminal dimerisation" evidence="1">
    <location>
        <begin position="5"/>
        <end position="61"/>
    </location>
</feature>
<evidence type="ECO:0000313" key="3">
    <source>
        <dbReference type="Proteomes" id="UP000187406"/>
    </source>
</evidence>
<proteinExistence type="predicted"/>
<dbReference type="InParanoid" id="A0A1Q3CYR0"/>
<comment type="caution">
    <text evidence="2">The sequence shown here is derived from an EMBL/GenBank/DDBJ whole genome shotgun (WGS) entry which is preliminary data.</text>
</comment>
<dbReference type="Pfam" id="PF05699">
    <property type="entry name" value="Dimer_Tnp_hAT"/>
    <property type="match status" value="1"/>
</dbReference>
<keyword evidence="3" id="KW-1185">Reference proteome</keyword>
<dbReference type="SUPFAM" id="SSF53098">
    <property type="entry name" value="Ribonuclease H-like"/>
    <property type="match status" value="1"/>
</dbReference>
<evidence type="ECO:0000259" key="1">
    <source>
        <dbReference type="Pfam" id="PF05699"/>
    </source>
</evidence>
<dbReference type="Proteomes" id="UP000187406">
    <property type="component" value="Unassembled WGS sequence"/>
</dbReference>
<dbReference type="OrthoDB" id="1930460at2759"/>
<dbReference type="AlphaFoldDB" id="A0A1Q3CYR0"/>
<dbReference type="InterPro" id="IPR012337">
    <property type="entry name" value="RNaseH-like_sf"/>
</dbReference>
<dbReference type="EMBL" id="BDDD01003546">
    <property type="protein sequence ID" value="GAV85349.1"/>
    <property type="molecule type" value="Genomic_DNA"/>
</dbReference>
<dbReference type="GO" id="GO:0046983">
    <property type="term" value="F:protein dimerization activity"/>
    <property type="evidence" value="ECO:0007669"/>
    <property type="project" value="InterPro"/>
</dbReference>
<dbReference type="STRING" id="3775.A0A1Q3CYR0"/>